<dbReference type="Proteomes" id="UP000192478">
    <property type="component" value="Chromosome"/>
</dbReference>
<dbReference type="EMBL" id="CP020559">
    <property type="protein sequence ID" value="ARE87405.1"/>
    <property type="molecule type" value="Genomic_DNA"/>
</dbReference>
<keyword evidence="4" id="KW-1185">Reference proteome</keyword>
<name>A0AAC9WH66_9CLOT</name>
<evidence type="ECO:0000313" key="4">
    <source>
        <dbReference type="Proteomes" id="UP000177894"/>
    </source>
</evidence>
<accession>A0AAC9WH66</accession>
<evidence type="ECO:0000313" key="3">
    <source>
        <dbReference type="EMBL" id="ARE87405.1"/>
    </source>
</evidence>
<dbReference type="InterPro" id="IPR036116">
    <property type="entry name" value="FN3_sf"/>
</dbReference>
<dbReference type="SMART" id="SM00060">
    <property type="entry name" value="FN3"/>
    <property type="match status" value="3"/>
</dbReference>
<evidence type="ECO:0000313" key="5">
    <source>
        <dbReference type="Proteomes" id="UP000192478"/>
    </source>
</evidence>
<dbReference type="PANTHER" id="PTHR47135:SF1">
    <property type="entry name" value="FIBRONECTIN TYPE III DOMAIN-CONTAINING PROTEIN 7"/>
    <property type="match status" value="1"/>
</dbReference>
<dbReference type="Gene3D" id="2.60.40.10">
    <property type="entry name" value="Immunoglobulins"/>
    <property type="match status" value="3"/>
</dbReference>
<dbReference type="Proteomes" id="UP000177894">
    <property type="component" value="Chromosome"/>
</dbReference>
<feature type="domain" description="Fibronectin type-III" evidence="1">
    <location>
        <begin position="433"/>
        <end position="515"/>
    </location>
</feature>
<dbReference type="InterPro" id="IPR013783">
    <property type="entry name" value="Ig-like_fold"/>
</dbReference>
<dbReference type="SUPFAM" id="SSF49265">
    <property type="entry name" value="Fibronectin type III"/>
    <property type="match status" value="2"/>
</dbReference>
<dbReference type="PANTHER" id="PTHR47135">
    <property type="entry name" value="FIBRONECTIN TYPE III DOMAIN-CONTAINING PROTEIN 7"/>
    <property type="match status" value="1"/>
</dbReference>
<feature type="domain" description="Fibronectin type-III" evidence="1">
    <location>
        <begin position="346"/>
        <end position="432"/>
    </location>
</feature>
<proteinExistence type="predicted"/>
<evidence type="ECO:0000313" key="2">
    <source>
        <dbReference type="EMBL" id="AOY76926.1"/>
    </source>
</evidence>
<dbReference type="KEGG" id="cfm:BJL90_14310"/>
<dbReference type="PROSITE" id="PS50853">
    <property type="entry name" value="FN3"/>
    <property type="match status" value="3"/>
</dbReference>
<evidence type="ECO:0000259" key="1">
    <source>
        <dbReference type="PROSITE" id="PS50853"/>
    </source>
</evidence>
<organism evidence="3 5">
    <name type="scientific">Clostridium formicaceticum</name>
    <dbReference type="NCBI Taxonomy" id="1497"/>
    <lineage>
        <taxon>Bacteria</taxon>
        <taxon>Bacillati</taxon>
        <taxon>Bacillota</taxon>
        <taxon>Clostridia</taxon>
        <taxon>Eubacteriales</taxon>
        <taxon>Clostridiaceae</taxon>
        <taxon>Clostridium</taxon>
    </lineage>
</organism>
<dbReference type="InterPro" id="IPR003961">
    <property type="entry name" value="FN3_dom"/>
</dbReference>
<gene>
    <name evidence="2" type="ORF">BJL90_14310</name>
    <name evidence="3" type="ORF">CLFO_18050</name>
</gene>
<dbReference type="AlphaFoldDB" id="A0AAC9WH66"/>
<feature type="domain" description="Fibronectin type-III" evidence="1">
    <location>
        <begin position="256"/>
        <end position="342"/>
    </location>
</feature>
<dbReference type="CDD" id="cd00063">
    <property type="entry name" value="FN3"/>
    <property type="match status" value="3"/>
</dbReference>
<dbReference type="EMBL" id="CP017603">
    <property type="protein sequence ID" value="AOY76926.1"/>
    <property type="molecule type" value="Genomic_DNA"/>
</dbReference>
<reference evidence="2 4" key="1">
    <citation type="submission" date="2016-10" db="EMBL/GenBank/DDBJ databases">
        <title>Complete Genome Sequence of Acetogen Clostridium formicoaceticum ATCC 27076.</title>
        <authorList>
            <person name="Bao T."/>
            <person name="Cheng C."/>
            <person name="Zhao J."/>
            <person name="Yang S.-T."/>
            <person name="Wang J."/>
            <person name="Wang M."/>
        </authorList>
    </citation>
    <scope>NUCLEOTIDE SEQUENCE [LARGE SCALE GENOMIC DNA]</scope>
    <source>
        <strain evidence="2 4">ATCC 27076</strain>
    </source>
</reference>
<reference evidence="3 5" key="2">
    <citation type="submission" date="2017-03" db="EMBL/GenBank/DDBJ databases">
        <title>Complete sequence of Clostridium formicaceticum DSM 92.</title>
        <authorList>
            <person name="Poehlein A."/>
            <person name="Karl M."/>
            <person name="Bengelsdorf F.R."/>
            <person name="Duerre P."/>
            <person name="Daniel R."/>
        </authorList>
    </citation>
    <scope>NUCLEOTIDE SEQUENCE [LARGE SCALE GENOMIC DNA]</scope>
    <source>
        <strain evidence="3 5">DSM 92</strain>
    </source>
</reference>
<protein>
    <submittedName>
        <fullName evidence="3">Fibronectin type III domain protein</fullName>
    </submittedName>
</protein>
<sequence>MSVQIGKGFVWADSSILQVWGYPLPNTIGQELQAGAFPATIWQPTTTFDLSTLPINHEAVAVLFKNPVNLISDTTMWVELHRDRDNTHLYSDGWHTWIVPSGQVIPAGNAEMRSVIGYCTQNSPIPTGVFDEITENGSYRLLLRATGGANYTQTAQFNVVGVPVQTNILFPRNNYIGDTLEIEVEAFGGDGISYVNFYNSQLGTKVAYPPSSKLSVPYRVTFDTSSLSYGIHEFLIRAYDINGNRSELKTFTAIKHNFNLNFYATGTNTAYGYWTGTPNTTSYQIELTPTTGGTPLTYSTVNTSITTLGLSAGTTYRARVRAFTTGGYTGWSSIVEFTTNYITPTVPTGLTFNLTGQTTATASWNSVLGASIYRVQFISPYDVKNYTTSSTSYNFSNLELGEYHYVRVSAENANGDFSGWTDWVDVLTVPPTLTGLRLTNIDANSISIAWDESKSTVWYDIYVNNVLNGSVQGLLNYTVNLLQPNTSYTIRVIPRNDSGSGGYQQIVVTTTTGRPQNWTWFNIEMMYFTNGYPTTNILHTRWNELVDRINQFALYRTNMGYPTTQLSDSNKMTINDKKVYAYKFRNIANKLHEMSNAVSDEVRNVQFNDKVLGWYFMHLAQAFPYIP</sequence>
<dbReference type="Pfam" id="PF00041">
    <property type="entry name" value="fn3"/>
    <property type="match status" value="1"/>
</dbReference>